<dbReference type="EMBL" id="HE576794">
    <property type="protein sequence ID" value="CCC72268.1"/>
    <property type="molecule type" value="Genomic_DNA"/>
</dbReference>
<feature type="domain" description="Transposase InsH N-terminal" evidence="1">
    <location>
        <begin position="11"/>
        <end position="97"/>
    </location>
</feature>
<dbReference type="EMBL" id="HE576794">
    <property type="protein sequence ID" value="CCC72380.1"/>
    <property type="molecule type" value="Genomic_DNA"/>
</dbReference>
<dbReference type="KEGG" id="med:MELS_0157"/>
<dbReference type="KEGG" id="med:MELS_0044"/>
<name>G0VR23_MEGEL</name>
<evidence type="ECO:0000259" key="1">
    <source>
        <dbReference type="Pfam" id="PF05598"/>
    </source>
</evidence>
<dbReference type="EMBL" id="HE576794">
    <property type="protein sequence ID" value="CCC73751.1"/>
    <property type="molecule type" value="Genomic_DNA"/>
</dbReference>
<dbReference type="Proteomes" id="UP000010111">
    <property type="component" value="Chromosome"/>
</dbReference>
<proteinExistence type="predicted"/>
<accession>G0VR23</accession>
<dbReference type="KEGG" id="med:MELS_1531"/>
<protein>
    <submittedName>
        <fullName evidence="3">Transposase</fullName>
    </submittedName>
</protein>
<dbReference type="AlphaFoldDB" id="G0VR23"/>
<dbReference type="eggNOG" id="COG3666">
    <property type="taxonomic scope" value="Bacteria"/>
</dbReference>
<dbReference type="InterPro" id="IPR025668">
    <property type="entry name" value="Tnp_DDE_dom"/>
</dbReference>
<organism evidence="3 6">
    <name type="scientific">Megasphaera elsdenii DSM 20460</name>
    <dbReference type="NCBI Taxonomy" id="1064535"/>
    <lineage>
        <taxon>Bacteria</taxon>
        <taxon>Bacillati</taxon>
        <taxon>Bacillota</taxon>
        <taxon>Negativicutes</taxon>
        <taxon>Veillonellales</taxon>
        <taxon>Veillonellaceae</taxon>
        <taxon>Megasphaera</taxon>
    </lineage>
</organism>
<dbReference type="InterPro" id="IPR008490">
    <property type="entry name" value="Transposase_InsH_N"/>
</dbReference>
<evidence type="ECO:0000313" key="4">
    <source>
        <dbReference type="EMBL" id="CCC72380.1"/>
    </source>
</evidence>
<evidence type="ECO:0000259" key="2">
    <source>
        <dbReference type="Pfam" id="PF13751"/>
    </source>
</evidence>
<reference evidence="3 6" key="1">
    <citation type="journal article" date="2011" name="J. Bacteriol.">
        <title>Genome Sequence of the Ruminal Bacterium Megasphaera elsdenii.</title>
        <authorList>
            <person name="Marx H."/>
            <person name="Graf A.B."/>
            <person name="Tatto N."/>
            <person name="Thallinger G.G."/>
            <person name="Mattanovich D."/>
            <person name="Sauer M."/>
        </authorList>
    </citation>
    <scope>NUCLEOTIDE SEQUENCE [LARGE SCALE GENOMIC DNA]</scope>
    <source>
        <strain evidence="3 6">DSM 20460</strain>
    </source>
</reference>
<dbReference type="STRING" id="1064535.MELS_0044"/>
<dbReference type="Pfam" id="PF05598">
    <property type="entry name" value="DUF772"/>
    <property type="match status" value="1"/>
</dbReference>
<dbReference type="InterPro" id="IPR047629">
    <property type="entry name" value="IS1182_transpos"/>
</dbReference>
<gene>
    <name evidence="3" type="ORF">MELS_0044</name>
    <name evidence="4" type="ORF">MELS_0157</name>
    <name evidence="5" type="ORF">MELS_1531</name>
</gene>
<dbReference type="PANTHER" id="PTHR33408">
    <property type="entry name" value="TRANSPOSASE"/>
    <property type="match status" value="1"/>
</dbReference>
<evidence type="ECO:0000313" key="5">
    <source>
        <dbReference type="EMBL" id="CCC73751.1"/>
    </source>
</evidence>
<feature type="domain" description="Transposase DDE" evidence="2">
    <location>
        <begin position="364"/>
        <end position="495"/>
    </location>
</feature>
<evidence type="ECO:0000313" key="3">
    <source>
        <dbReference type="EMBL" id="CCC72268.1"/>
    </source>
</evidence>
<dbReference type="NCBIfam" id="NF033551">
    <property type="entry name" value="transpos_IS1182"/>
    <property type="match status" value="1"/>
</dbReference>
<sequence length="519" mass="60582">MPLDYGISLEQDRLVCIVDALLERLDYSALQHLYSVKGRNPKVPPKILFKVRVFAAAQGVYSLRSISEQCRVNIEYMWLLEGYPAPSHMTFGRFFHRIPIEVLRHLFAQFVHQLSLLDSVDFTEWYIDGTKMEANANRYTFVWRKRVEKGIAKLKEKRRQIQEQMLAFTGMDTCTLDDDELLRSAADVCQGNGITFVQGSGHRKTVEQKLFEEVAAIREKQQEYDAHLTILGTRNSYSKTDPDATFMRMKEDHMKNGQLKPAYNLQLAVQSEYIIGLGLFPNPTDTRTLIPFLTALESEYGRLADHIVADAGYDSEENMDWIEKKGSTVCIKPREYEYRKTSAFKKKIGHRSNMAYDADSDTYTCAKGRKLHFITEKKQRDRASGYERTVRIYQCENCQYCGKRNQCQPTRTGKKPTQNKMVQYNPYYQSLLDRDYDFIHSEKGIQLRINRSIQIEGAFGTVKGNYEYRRVRHKGKESVEKELLFMAFGFNLRKYRSRRDTDRLQQHYLEKEETHTVAC</sequence>
<dbReference type="PANTHER" id="PTHR33408:SF2">
    <property type="entry name" value="TRANSPOSASE DDE DOMAIN-CONTAINING PROTEIN"/>
    <property type="match status" value="1"/>
</dbReference>
<keyword evidence="6" id="KW-1185">Reference proteome</keyword>
<evidence type="ECO:0000313" key="6">
    <source>
        <dbReference type="Proteomes" id="UP000010111"/>
    </source>
</evidence>
<dbReference type="HOGENOM" id="CLU_021293_0_1_9"/>
<dbReference type="Pfam" id="PF13751">
    <property type="entry name" value="DDE_Tnp_1_6"/>
    <property type="match status" value="1"/>
</dbReference>
<reference evidence="3" key="2">
    <citation type="submission" date="2011-07" db="EMBL/GenBank/DDBJ databases">
        <authorList>
            <person name="Graf A."/>
        </authorList>
    </citation>
    <scope>NUCLEOTIDE SEQUENCE</scope>
    <source>
        <strain evidence="3">DSM 20460</strain>
    </source>
</reference>